<reference evidence="3 4" key="1">
    <citation type="submission" date="2019-09" db="EMBL/GenBank/DDBJ databases">
        <title>Genome sequence of Rhodovastum atsumiense, a diverse member of the Acetobacteraceae family of non-sulfur purple photosynthetic bacteria.</title>
        <authorList>
            <person name="Meyer T."/>
            <person name="Kyndt J."/>
        </authorList>
    </citation>
    <scope>NUCLEOTIDE SEQUENCE [LARGE SCALE GENOMIC DNA]</scope>
    <source>
        <strain evidence="3 4">DSM 21279</strain>
    </source>
</reference>
<dbReference type="PROSITE" id="PS50234">
    <property type="entry name" value="VWFA"/>
    <property type="match status" value="1"/>
</dbReference>
<evidence type="ECO:0000256" key="1">
    <source>
        <dbReference type="SAM" id="SignalP"/>
    </source>
</evidence>
<dbReference type="InterPro" id="IPR036465">
    <property type="entry name" value="vWFA_dom_sf"/>
</dbReference>
<keyword evidence="1" id="KW-0732">Signal</keyword>
<dbReference type="EMBL" id="VWPK01000014">
    <property type="protein sequence ID" value="KAA5612184.1"/>
    <property type="molecule type" value="Genomic_DNA"/>
</dbReference>
<feature type="domain" description="VWFA" evidence="2">
    <location>
        <begin position="231"/>
        <end position="435"/>
    </location>
</feature>
<dbReference type="Proteomes" id="UP000325255">
    <property type="component" value="Unassembled WGS sequence"/>
</dbReference>
<dbReference type="Gene3D" id="3.40.50.410">
    <property type="entry name" value="von Willebrand factor, type A domain"/>
    <property type="match status" value="1"/>
</dbReference>
<organism evidence="3 4">
    <name type="scientific">Rhodovastum atsumiense</name>
    <dbReference type="NCBI Taxonomy" id="504468"/>
    <lineage>
        <taxon>Bacteria</taxon>
        <taxon>Pseudomonadati</taxon>
        <taxon>Pseudomonadota</taxon>
        <taxon>Alphaproteobacteria</taxon>
        <taxon>Acetobacterales</taxon>
        <taxon>Acetobacteraceae</taxon>
        <taxon>Rhodovastum</taxon>
    </lineage>
</organism>
<feature type="chain" id="PRO_5024310569" evidence="1">
    <location>
        <begin position="22"/>
        <end position="644"/>
    </location>
</feature>
<dbReference type="InterPro" id="IPR002035">
    <property type="entry name" value="VWF_A"/>
</dbReference>
<dbReference type="OrthoDB" id="9801841at2"/>
<evidence type="ECO:0000313" key="3">
    <source>
        <dbReference type="EMBL" id="KAA5612184.1"/>
    </source>
</evidence>
<accession>A0A5M6IV51</accession>
<evidence type="ECO:0000313" key="4">
    <source>
        <dbReference type="Proteomes" id="UP000325255"/>
    </source>
</evidence>
<protein>
    <submittedName>
        <fullName evidence="3">VWA domain-containing protein</fullName>
    </submittedName>
</protein>
<proteinExistence type="predicted"/>
<sequence>MHRRLFLAAGLGLTLPHPGAAAPPAAPPAGSPPAGERQALLIEGKRTLRQRALTRPGAAPRPQPGASGAQAALPPLTPLYVFARRPGPDGQEWLELGRAQRGPTLGWLPATDTIPWAHTMTAAFQNPAARERTLFFRERAALIAMLGGAHPEQEAHGLALAAARRPVPADFPVTAVEPPEHVDINRQFYLLPILQAEQITFQDGREYRALEVASIPITQGPPPARQAFGVGIAFVVDTTLSMDPYIERVRAALNEMVRATAGTGQNTRYALIGFRNSLEAQPRLEYVSRVFARFADNADPASFARRIAEVRATNVDSLSFNEDSFAAVLAAVRELDWGDLAARVVVLVTDAGSRAANDRFSSTRLGPTEIGAVAREAGVAVMALHLLTPAGANNHAFAEAQYKTLTAAPFPTLGPQYFPVPAGDPAAMDRMVRQLLASLREVAAQPGAAGAPPAGGGAPIGRQAALLGHAMRLDWLGRQNQTTAPAVLRGWAADGYRAANPPECLEVRVLLTRNQLNDLAQAVQMIIEQGRANMIDSNAMFDRLQSVAAHLSRDPERLRERGLENLGGLLGEYLDDLPYLSAVATLDRDTWRSMLGGPQIEFLDNLETRLRAYREYNRSAIWTNISGGNDPGEEVFPVPLAMLP</sequence>
<dbReference type="RefSeq" id="WP_150040792.1">
    <property type="nucleotide sequence ID" value="NZ_OW485601.1"/>
</dbReference>
<name>A0A5M6IV51_9PROT</name>
<evidence type="ECO:0000259" key="2">
    <source>
        <dbReference type="PROSITE" id="PS50234"/>
    </source>
</evidence>
<dbReference type="CDD" id="cd00198">
    <property type="entry name" value="vWFA"/>
    <property type="match status" value="1"/>
</dbReference>
<feature type="signal peptide" evidence="1">
    <location>
        <begin position="1"/>
        <end position="21"/>
    </location>
</feature>
<comment type="caution">
    <text evidence="3">The sequence shown here is derived from an EMBL/GenBank/DDBJ whole genome shotgun (WGS) entry which is preliminary data.</text>
</comment>
<dbReference type="SUPFAM" id="SSF53300">
    <property type="entry name" value="vWA-like"/>
    <property type="match status" value="1"/>
</dbReference>
<gene>
    <name evidence="3" type="ORF">F1189_11005</name>
</gene>
<keyword evidence="4" id="KW-1185">Reference proteome</keyword>
<dbReference type="AlphaFoldDB" id="A0A5M6IV51"/>